<dbReference type="Proteomes" id="UP001396334">
    <property type="component" value="Unassembled WGS sequence"/>
</dbReference>
<comment type="caution">
    <text evidence="1">The sequence shown here is derived from an EMBL/GenBank/DDBJ whole genome shotgun (WGS) entry which is preliminary data.</text>
</comment>
<keyword evidence="2" id="KW-1185">Reference proteome</keyword>
<protein>
    <submittedName>
        <fullName evidence="1">Uncharacterized protein</fullName>
    </submittedName>
</protein>
<accession>A0ABR2TNE5</accession>
<evidence type="ECO:0000313" key="2">
    <source>
        <dbReference type="Proteomes" id="UP001396334"/>
    </source>
</evidence>
<sequence length="94" mass="11014">MYTHLPYLGSHMNKKVMQRYTVEMEMASWEAHGKNKKWYHACSSWLGTGTWLPQEPGMVQWHFKHLLCLNEGTATEALRKSEQQPVCSLTYLLQ</sequence>
<evidence type="ECO:0000313" key="1">
    <source>
        <dbReference type="EMBL" id="KAK9038794.1"/>
    </source>
</evidence>
<name>A0ABR2TNE5_9ROSI</name>
<reference evidence="1 2" key="1">
    <citation type="journal article" date="2024" name="G3 (Bethesda)">
        <title>Genome assembly of Hibiscus sabdariffa L. provides insights into metabolisms of medicinal natural products.</title>
        <authorList>
            <person name="Kim T."/>
        </authorList>
    </citation>
    <scope>NUCLEOTIDE SEQUENCE [LARGE SCALE GENOMIC DNA]</scope>
    <source>
        <strain evidence="1">TK-2024</strain>
        <tissue evidence="1">Old leaves</tissue>
    </source>
</reference>
<proteinExistence type="predicted"/>
<organism evidence="1 2">
    <name type="scientific">Hibiscus sabdariffa</name>
    <name type="common">roselle</name>
    <dbReference type="NCBI Taxonomy" id="183260"/>
    <lineage>
        <taxon>Eukaryota</taxon>
        <taxon>Viridiplantae</taxon>
        <taxon>Streptophyta</taxon>
        <taxon>Embryophyta</taxon>
        <taxon>Tracheophyta</taxon>
        <taxon>Spermatophyta</taxon>
        <taxon>Magnoliopsida</taxon>
        <taxon>eudicotyledons</taxon>
        <taxon>Gunneridae</taxon>
        <taxon>Pentapetalae</taxon>
        <taxon>rosids</taxon>
        <taxon>malvids</taxon>
        <taxon>Malvales</taxon>
        <taxon>Malvaceae</taxon>
        <taxon>Malvoideae</taxon>
        <taxon>Hibiscus</taxon>
    </lineage>
</organism>
<dbReference type="EMBL" id="JBBPBN010000005">
    <property type="protein sequence ID" value="KAK9038794.1"/>
    <property type="molecule type" value="Genomic_DNA"/>
</dbReference>
<gene>
    <name evidence="1" type="ORF">V6N11_023647</name>
</gene>